<dbReference type="EMBL" id="JAXOVC010000012">
    <property type="protein sequence ID" value="KAK4495367.1"/>
    <property type="molecule type" value="Genomic_DNA"/>
</dbReference>
<feature type="region of interest" description="Disordered" evidence="2">
    <location>
        <begin position="184"/>
        <end position="253"/>
    </location>
</feature>
<evidence type="ECO:0000256" key="1">
    <source>
        <dbReference type="SAM" id="Coils"/>
    </source>
</evidence>
<organism evidence="3 4">
    <name type="scientific">Zasmidium cellare</name>
    <name type="common">Wine cellar mold</name>
    <name type="synonym">Racodium cellare</name>
    <dbReference type="NCBI Taxonomy" id="395010"/>
    <lineage>
        <taxon>Eukaryota</taxon>
        <taxon>Fungi</taxon>
        <taxon>Dikarya</taxon>
        <taxon>Ascomycota</taxon>
        <taxon>Pezizomycotina</taxon>
        <taxon>Dothideomycetes</taxon>
        <taxon>Dothideomycetidae</taxon>
        <taxon>Mycosphaerellales</taxon>
        <taxon>Mycosphaerellaceae</taxon>
        <taxon>Zasmidium</taxon>
    </lineage>
</organism>
<evidence type="ECO:0000256" key="2">
    <source>
        <dbReference type="SAM" id="MobiDB-lite"/>
    </source>
</evidence>
<feature type="compositionally biased region" description="Low complexity" evidence="2">
    <location>
        <begin position="390"/>
        <end position="401"/>
    </location>
</feature>
<feature type="compositionally biased region" description="Polar residues" evidence="2">
    <location>
        <begin position="221"/>
        <end position="250"/>
    </location>
</feature>
<name>A0ABR0E1Q9_ZASCE</name>
<feature type="compositionally biased region" description="Basic and acidic residues" evidence="2">
    <location>
        <begin position="433"/>
        <end position="442"/>
    </location>
</feature>
<feature type="region of interest" description="Disordered" evidence="2">
    <location>
        <begin position="278"/>
        <end position="442"/>
    </location>
</feature>
<feature type="region of interest" description="Disordered" evidence="2">
    <location>
        <begin position="143"/>
        <end position="168"/>
    </location>
</feature>
<reference evidence="3 4" key="1">
    <citation type="journal article" date="2023" name="G3 (Bethesda)">
        <title>A chromosome-level genome assembly of Zasmidium syzygii isolated from banana leaves.</title>
        <authorList>
            <person name="van Westerhoven A.C."/>
            <person name="Mehrabi R."/>
            <person name="Talebi R."/>
            <person name="Steentjes M.B.F."/>
            <person name="Corcolon B."/>
            <person name="Chong P.A."/>
            <person name="Kema G.H.J."/>
            <person name="Seidl M.F."/>
        </authorList>
    </citation>
    <scope>NUCLEOTIDE SEQUENCE [LARGE SCALE GENOMIC DNA]</scope>
    <source>
        <strain evidence="3 4">P124</strain>
    </source>
</reference>
<feature type="compositionally biased region" description="Low complexity" evidence="2">
    <location>
        <begin position="151"/>
        <end position="161"/>
    </location>
</feature>
<evidence type="ECO:0000313" key="3">
    <source>
        <dbReference type="EMBL" id="KAK4495367.1"/>
    </source>
</evidence>
<evidence type="ECO:0000313" key="4">
    <source>
        <dbReference type="Proteomes" id="UP001305779"/>
    </source>
</evidence>
<protein>
    <submittedName>
        <fullName evidence="3">Uncharacterized protein</fullName>
    </submittedName>
</protein>
<keyword evidence="1" id="KW-0175">Coiled coil</keyword>
<accession>A0ABR0E1Q9</accession>
<feature type="compositionally biased region" description="Polar residues" evidence="2">
    <location>
        <begin position="318"/>
        <end position="345"/>
    </location>
</feature>
<feature type="coiled-coil region" evidence="1">
    <location>
        <begin position="36"/>
        <end position="63"/>
    </location>
</feature>
<proteinExistence type="predicted"/>
<sequence length="442" mass="47471">MAGLLEAEIERLAEGIINQKLTVFKKEIDEKHAKDYKKLVADYKKLEKDLNTTKQALSDLRLTLDSTSSAITNLGPTLLNLQAAVDNMKDEMIQDDERVRNLRSLCLQHTQAINDLLSGHTDILQTSMAHQLVFHSLRDALNRASPPAAPPAQSAQTASSSDHGNAAGVWSAHDSMAETAVDPVSDRADDLPTGPPFSRPAAQEGQFNGASAHDRHPPMLSSHTFGRSMISSNTPGEMSPHTAYTHQPTSGVADDVDAMDEADEGDDGSSTIAVASKRRAIERQPSDAGSASSTPSSLKRRRAVSNLRRASTDAMYEASSNVLAGHTSTTPMTRESQTESTSSGIQMPPWFHAAAEQESPVDPSPLQGWGARRTASREQAAGASRIPRFAAEPATQPTTETLSTIHTQTRAGRVPQPKKPFAGQTYYAGKVPDFSKGEDGSK</sequence>
<dbReference type="Proteomes" id="UP001305779">
    <property type="component" value="Unassembled WGS sequence"/>
</dbReference>
<comment type="caution">
    <text evidence="3">The sequence shown here is derived from an EMBL/GenBank/DDBJ whole genome shotgun (WGS) entry which is preliminary data.</text>
</comment>
<gene>
    <name evidence="3" type="ORF">PRZ48_013698</name>
</gene>
<feature type="compositionally biased region" description="Low complexity" evidence="2">
    <location>
        <begin position="286"/>
        <end position="297"/>
    </location>
</feature>
<keyword evidence="4" id="KW-1185">Reference proteome</keyword>